<dbReference type="Proteomes" id="UP000828390">
    <property type="component" value="Unassembled WGS sequence"/>
</dbReference>
<evidence type="ECO:0000256" key="1">
    <source>
        <dbReference type="ARBA" id="ARBA00022630"/>
    </source>
</evidence>
<reference evidence="3" key="1">
    <citation type="journal article" date="2019" name="bioRxiv">
        <title>The Genome of the Zebra Mussel, Dreissena polymorpha: A Resource for Invasive Species Research.</title>
        <authorList>
            <person name="McCartney M.A."/>
            <person name="Auch B."/>
            <person name="Kono T."/>
            <person name="Mallez S."/>
            <person name="Zhang Y."/>
            <person name="Obille A."/>
            <person name="Becker A."/>
            <person name="Abrahante J.E."/>
            <person name="Garbe J."/>
            <person name="Badalamenti J.P."/>
            <person name="Herman A."/>
            <person name="Mangelson H."/>
            <person name="Liachko I."/>
            <person name="Sullivan S."/>
            <person name="Sone E.D."/>
            <person name="Koren S."/>
            <person name="Silverstein K.A.T."/>
            <person name="Beckman K.B."/>
            <person name="Gohl D.M."/>
        </authorList>
    </citation>
    <scope>NUCLEOTIDE SEQUENCE</scope>
    <source>
        <strain evidence="3">Duluth1</strain>
        <tissue evidence="3">Whole animal</tissue>
    </source>
</reference>
<evidence type="ECO:0000313" key="3">
    <source>
        <dbReference type="EMBL" id="KAH3769781.1"/>
    </source>
</evidence>
<keyword evidence="2" id="KW-0274">FAD</keyword>
<dbReference type="SUPFAM" id="SSF55103">
    <property type="entry name" value="FAD-linked oxidases, C-terminal domain"/>
    <property type="match status" value="1"/>
</dbReference>
<name>A0A9D4DZN0_DREPO</name>
<comment type="caution">
    <text evidence="3">The sequence shown here is derived from an EMBL/GenBank/DDBJ whole genome shotgun (WGS) entry which is preliminary data.</text>
</comment>
<evidence type="ECO:0000256" key="2">
    <source>
        <dbReference type="ARBA" id="ARBA00022827"/>
    </source>
</evidence>
<gene>
    <name evidence="3" type="ORF">DPMN_171057</name>
</gene>
<proteinExistence type="predicted"/>
<organism evidence="3 4">
    <name type="scientific">Dreissena polymorpha</name>
    <name type="common">Zebra mussel</name>
    <name type="synonym">Mytilus polymorpha</name>
    <dbReference type="NCBI Taxonomy" id="45954"/>
    <lineage>
        <taxon>Eukaryota</taxon>
        <taxon>Metazoa</taxon>
        <taxon>Spiralia</taxon>
        <taxon>Lophotrochozoa</taxon>
        <taxon>Mollusca</taxon>
        <taxon>Bivalvia</taxon>
        <taxon>Autobranchia</taxon>
        <taxon>Heteroconchia</taxon>
        <taxon>Euheterodonta</taxon>
        <taxon>Imparidentia</taxon>
        <taxon>Neoheterodontei</taxon>
        <taxon>Myida</taxon>
        <taxon>Dreissenoidea</taxon>
        <taxon>Dreissenidae</taxon>
        <taxon>Dreissena</taxon>
    </lineage>
</organism>
<evidence type="ECO:0000313" key="4">
    <source>
        <dbReference type="Proteomes" id="UP000828390"/>
    </source>
</evidence>
<dbReference type="InterPro" id="IPR016164">
    <property type="entry name" value="FAD-linked_Oxase-like_C"/>
</dbReference>
<dbReference type="AlphaFoldDB" id="A0A9D4DZN0"/>
<sequence>MNFVLAELVKMNGGSEFRWATDVDERNHLWKARHEILWACMALKPGSKVWDISDWRTDEYCIILYHFINTYILMAYDYETWYLYCK</sequence>
<dbReference type="EMBL" id="JAIWYP010000009">
    <property type="protein sequence ID" value="KAH3769781.1"/>
    <property type="molecule type" value="Genomic_DNA"/>
</dbReference>
<dbReference type="GO" id="GO:0003824">
    <property type="term" value="F:catalytic activity"/>
    <property type="evidence" value="ECO:0007669"/>
    <property type="project" value="InterPro"/>
</dbReference>
<keyword evidence="4" id="KW-1185">Reference proteome</keyword>
<reference evidence="3" key="2">
    <citation type="submission" date="2020-11" db="EMBL/GenBank/DDBJ databases">
        <authorList>
            <person name="McCartney M.A."/>
            <person name="Auch B."/>
            <person name="Kono T."/>
            <person name="Mallez S."/>
            <person name="Becker A."/>
            <person name="Gohl D.M."/>
            <person name="Silverstein K.A.T."/>
            <person name="Koren S."/>
            <person name="Bechman K.B."/>
            <person name="Herman A."/>
            <person name="Abrahante J.E."/>
            <person name="Garbe J."/>
        </authorList>
    </citation>
    <scope>NUCLEOTIDE SEQUENCE</scope>
    <source>
        <strain evidence="3">Duluth1</strain>
        <tissue evidence="3">Whole animal</tissue>
    </source>
</reference>
<keyword evidence="1" id="KW-0285">Flavoprotein</keyword>
<protein>
    <submittedName>
        <fullName evidence="3">Uncharacterized protein</fullName>
    </submittedName>
</protein>
<dbReference type="GO" id="GO:0050660">
    <property type="term" value="F:flavin adenine dinucleotide binding"/>
    <property type="evidence" value="ECO:0007669"/>
    <property type="project" value="InterPro"/>
</dbReference>
<accession>A0A9D4DZN0</accession>